<feature type="region of interest" description="Disordered" evidence="2">
    <location>
        <begin position="304"/>
        <end position="324"/>
    </location>
</feature>
<dbReference type="PANTHER" id="PTHR48200">
    <property type="entry name" value="PROTEIN, PUTATIVE-RELATED"/>
    <property type="match status" value="1"/>
</dbReference>
<protein>
    <recommendedName>
        <fullName evidence="3">DUF7745 domain-containing protein</fullName>
    </recommendedName>
</protein>
<reference evidence="4 5" key="1">
    <citation type="submission" date="2017-11" db="EMBL/GenBank/DDBJ databases">
        <title>De-novo sequencing of pomegranate (Punica granatum L.) genome.</title>
        <authorList>
            <person name="Akparov Z."/>
            <person name="Amiraslanov A."/>
            <person name="Hajiyeva S."/>
            <person name="Abbasov M."/>
            <person name="Kaur K."/>
            <person name="Hamwieh A."/>
            <person name="Solovyev V."/>
            <person name="Salamov A."/>
            <person name="Braich B."/>
            <person name="Kosarev P."/>
            <person name="Mahmoud A."/>
            <person name="Hajiyev E."/>
            <person name="Babayeva S."/>
            <person name="Izzatullayeva V."/>
            <person name="Mammadov A."/>
            <person name="Mammadov A."/>
            <person name="Sharifova S."/>
            <person name="Ojaghi J."/>
            <person name="Eynullazada K."/>
            <person name="Bayramov B."/>
            <person name="Abdulazimova A."/>
            <person name="Shahmuradov I."/>
        </authorList>
    </citation>
    <scope>NUCLEOTIDE SEQUENCE [LARGE SCALE GENOMIC DNA]</scope>
    <source>
        <strain evidence="5">cv. AG2017</strain>
        <tissue evidence="4">Leaf</tissue>
    </source>
</reference>
<accession>A0A2I0JYA9</accession>
<keyword evidence="1" id="KW-0175">Coiled coil</keyword>
<dbReference type="Pfam" id="PF24924">
    <property type="entry name" value="DUF7745"/>
    <property type="match status" value="1"/>
</dbReference>
<sequence length="404" mass="46021">MDRPAPGLRLEAITPPRQDIMRIWRTLRPVDRAFIQGIIGDMVMFTETPVDWIFLRTAMEFWDSEHAVFNFQGTELSPTIEEYTTLIQRPTPTTQGIFVPNPFATIRIFGTLLFPYSPNLIDGAIAQVVLQAVGGHSYVEALLAETVRSLDYVREVRRSRMRGSPHLLQTWFLAHVCPFCSSHPFSYITDERSLIERLVPVIPPPEHSFSERRHFWRELTPARFLWAARWNPGGPMITGCPGIVGVPLLSHLGSTLIFPGWIRESRRQRDASTIQRLYFPEHPTDEERAFSATAAYVARFYPRGSTSPQRSQASPTPRAAPTPALEAESSIQAAMHAELQAIREEQDRLRCELVDSRAEVADYRELQTELARARARVAHLDREMARLGAKLDRVHKKAREIAHP</sequence>
<feature type="coiled-coil region" evidence="1">
    <location>
        <begin position="339"/>
        <end position="390"/>
    </location>
</feature>
<evidence type="ECO:0000313" key="5">
    <source>
        <dbReference type="Proteomes" id="UP000233551"/>
    </source>
</evidence>
<evidence type="ECO:0000259" key="3">
    <source>
        <dbReference type="Pfam" id="PF24924"/>
    </source>
</evidence>
<dbReference type="AlphaFoldDB" id="A0A2I0JYA9"/>
<evidence type="ECO:0000313" key="4">
    <source>
        <dbReference type="EMBL" id="PKI61328.1"/>
    </source>
</evidence>
<evidence type="ECO:0000256" key="2">
    <source>
        <dbReference type="SAM" id="MobiDB-lite"/>
    </source>
</evidence>
<dbReference type="InterPro" id="IPR056647">
    <property type="entry name" value="DUF7745"/>
</dbReference>
<dbReference type="EMBL" id="PGOL01001052">
    <property type="protein sequence ID" value="PKI61328.1"/>
    <property type="molecule type" value="Genomic_DNA"/>
</dbReference>
<dbReference type="PANTHER" id="PTHR48200:SF1">
    <property type="entry name" value="AMINOTRANSFERASE-LIKE PLANT MOBILE DOMAIN-CONTAINING PROTEIN"/>
    <property type="match status" value="1"/>
</dbReference>
<organism evidence="4 5">
    <name type="scientific">Punica granatum</name>
    <name type="common">Pomegranate</name>
    <dbReference type="NCBI Taxonomy" id="22663"/>
    <lineage>
        <taxon>Eukaryota</taxon>
        <taxon>Viridiplantae</taxon>
        <taxon>Streptophyta</taxon>
        <taxon>Embryophyta</taxon>
        <taxon>Tracheophyta</taxon>
        <taxon>Spermatophyta</taxon>
        <taxon>Magnoliopsida</taxon>
        <taxon>eudicotyledons</taxon>
        <taxon>Gunneridae</taxon>
        <taxon>Pentapetalae</taxon>
        <taxon>rosids</taxon>
        <taxon>malvids</taxon>
        <taxon>Myrtales</taxon>
        <taxon>Lythraceae</taxon>
        <taxon>Punica</taxon>
    </lineage>
</organism>
<keyword evidence="5" id="KW-1185">Reference proteome</keyword>
<comment type="caution">
    <text evidence="4">The sequence shown here is derived from an EMBL/GenBank/DDBJ whole genome shotgun (WGS) entry which is preliminary data.</text>
</comment>
<gene>
    <name evidence="4" type="ORF">CRG98_018283</name>
</gene>
<name>A0A2I0JYA9_PUNGR</name>
<dbReference type="Proteomes" id="UP000233551">
    <property type="component" value="Unassembled WGS sequence"/>
</dbReference>
<feature type="compositionally biased region" description="Low complexity" evidence="2">
    <location>
        <begin position="310"/>
        <end position="324"/>
    </location>
</feature>
<feature type="domain" description="DUF7745" evidence="3">
    <location>
        <begin position="106"/>
        <end position="251"/>
    </location>
</feature>
<proteinExistence type="predicted"/>
<evidence type="ECO:0000256" key="1">
    <source>
        <dbReference type="SAM" id="Coils"/>
    </source>
</evidence>